<dbReference type="EMBL" id="LAHD01000061">
    <property type="protein sequence ID" value="PHK02012.1"/>
    <property type="molecule type" value="Genomic_DNA"/>
</dbReference>
<accession>A0A9Q5ZAE7</accession>
<feature type="transmembrane region" description="Helical" evidence="1">
    <location>
        <begin position="44"/>
        <end position="65"/>
    </location>
</feature>
<comment type="caution">
    <text evidence="2">The sequence shown here is derived from an EMBL/GenBank/DDBJ whole genome shotgun (WGS) entry which is preliminary data.</text>
</comment>
<evidence type="ECO:0000256" key="1">
    <source>
        <dbReference type="SAM" id="Phobius"/>
    </source>
</evidence>
<evidence type="ECO:0000313" key="3">
    <source>
        <dbReference type="Proteomes" id="UP000222310"/>
    </source>
</evidence>
<protein>
    <submittedName>
        <fullName evidence="2">Uncharacterized protein</fullName>
    </submittedName>
</protein>
<evidence type="ECO:0000313" key="2">
    <source>
        <dbReference type="EMBL" id="PHK02012.1"/>
    </source>
</evidence>
<dbReference type="AlphaFoldDB" id="A0A9Q5ZAE7"/>
<keyword evidence="1" id="KW-1133">Transmembrane helix</keyword>
<organism evidence="2 3">
    <name type="scientific">Nostoc linckia z8</name>
    <dbReference type="NCBI Taxonomy" id="1628746"/>
    <lineage>
        <taxon>Bacteria</taxon>
        <taxon>Bacillati</taxon>
        <taxon>Cyanobacteriota</taxon>
        <taxon>Cyanophyceae</taxon>
        <taxon>Nostocales</taxon>
        <taxon>Nostocaceae</taxon>
        <taxon>Nostoc</taxon>
    </lineage>
</organism>
<dbReference type="Proteomes" id="UP000222310">
    <property type="component" value="Unassembled WGS sequence"/>
</dbReference>
<keyword evidence="1" id="KW-0472">Membrane</keyword>
<keyword evidence="1" id="KW-0812">Transmembrane</keyword>
<reference evidence="2 3" key="1">
    <citation type="submission" date="2015-02" db="EMBL/GenBank/DDBJ databases">
        <title>Nostoc linckia genome annotation.</title>
        <authorList>
            <person name="Zhou Z."/>
        </authorList>
    </citation>
    <scope>NUCLEOTIDE SEQUENCE [LARGE SCALE GENOMIC DNA]</scope>
    <source>
        <strain evidence="3">z8</strain>
    </source>
</reference>
<proteinExistence type="predicted"/>
<name>A0A9Q5ZAE7_NOSLI</name>
<sequence>MKTAKEQQLIALSMDCYFVLFNLGCEQVMIFLNHNSIANCLEIFSVNLAILTVINYQFFIFAAGIKSLQYPVISY</sequence>
<gene>
    <name evidence="2" type="ORF">VF08_20180</name>
</gene>